<dbReference type="InterPro" id="IPR008969">
    <property type="entry name" value="CarboxyPept-like_regulatory"/>
</dbReference>
<dbReference type="PROSITE" id="PS52016">
    <property type="entry name" value="TONB_DEPENDENT_REC_3"/>
    <property type="match status" value="1"/>
</dbReference>
<dbReference type="AlphaFoldDB" id="A0A842ILY0"/>
<keyword evidence="2 7" id="KW-0813">Transport</keyword>
<evidence type="ECO:0000256" key="7">
    <source>
        <dbReference type="PROSITE-ProRule" id="PRU01360"/>
    </source>
</evidence>
<dbReference type="Pfam" id="PF07715">
    <property type="entry name" value="Plug"/>
    <property type="match status" value="1"/>
</dbReference>
<feature type="signal peptide" evidence="8">
    <location>
        <begin position="1"/>
        <end position="20"/>
    </location>
</feature>
<keyword evidence="8" id="KW-0732">Signal</keyword>
<dbReference type="SUPFAM" id="SSF56935">
    <property type="entry name" value="Porins"/>
    <property type="match status" value="1"/>
</dbReference>
<dbReference type="InterPro" id="IPR037066">
    <property type="entry name" value="Plug_dom_sf"/>
</dbReference>
<comment type="similarity">
    <text evidence="7">Belongs to the TonB-dependent receptor family.</text>
</comment>
<keyword evidence="6 7" id="KW-0998">Cell outer membrane</keyword>
<organism evidence="10 11">
    <name type="scientific">Winogradskyella flava</name>
    <dbReference type="NCBI Taxonomy" id="1884876"/>
    <lineage>
        <taxon>Bacteria</taxon>
        <taxon>Pseudomonadati</taxon>
        <taxon>Bacteroidota</taxon>
        <taxon>Flavobacteriia</taxon>
        <taxon>Flavobacteriales</taxon>
        <taxon>Flavobacteriaceae</taxon>
        <taxon>Winogradskyella</taxon>
    </lineage>
</organism>
<protein>
    <submittedName>
        <fullName evidence="10">TonB-dependent receptor</fullName>
    </submittedName>
</protein>
<dbReference type="RefSeq" id="WP_185787448.1">
    <property type="nucleotide sequence ID" value="NZ_JACLCP010000001.1"/>
</dbReference>
<evidence type="ECO:0000256" key="4">
    <source>
        <dbReference type="ARBA" id="ARBA00022692"/>
    </source>
</evidence>
<dbReference type="Gene3D" id="2.60.40.1120">
    <property type="entry name" value="Carboxypeptidase-like, regulatory domain"/>
    <property type="match status" value="1"/>
</dbReference>
<feature type="chain" id="PRO_5032654111" evidence="8">
    <location>
        <begin position="21"/>
        <end position="927"/>
    </location>
</feature>
<keyword evidence="3 7" id="KW-1134">Transmembrane beta strand</keyword>
<evidence type="ECO:0000256" key="8">
    <source>
        <dbReference type="SAM" id="SignalP"/>
    </source>
</evidence>
<keyword evidence="5 7" id="KW-0472">Membrane</keyword>
<gene>
    <name evidence="10" type="ORF">H7F21_01410</name>
</gene>
<dbReference type="EMBL" id="JACLCP010000001">
    <property type="protein sequence ID" value="MBC2843731.1"/>
    <property type="molecule type" value="Genomic_DNA"/>
</dbReference>
<dbReference type="Proteomes" id="UP000533900">
    <property type="component" value="Unassembled WGS sequence"/>
</dbReference>
<feature type="domain" description="TonB-dependent receptor plug" evidence="9">
    <location>
        <begin position="283"/>
        <end position="361"/>
    </location>
</feature>
<comment type="subcellular location">
    <subcellularLocation>
        <location evidence="1 7">Cell outer membrane</location>
        <topology evidence="1 7">Multi-pass membrane protein</topology>
    </subcellularLocation>
</comment>
<evidence type="ECO:0000259" key="9">
    <source>
        <dbReference type="Pfam" id="PF07715"/>
    </source>
</evidence>
<keyword evidence="11" id="KW-1185">Reference proteome</keyword>
<proteinExistence type="inferred from homology"/>
<evidence type="ECO:0000313" key="11">
    <source>
        <dbReference type="Proteomes" id="UP000533900"/>
    </source>
</evidence>
<evidence type="ECO:0000256" key="6">
    <source>
        <dbReference type="ARBA" id="ARBA00023237"/>
    </source>
</evidence>
<evidence type="ECO:0000256" key="5">
    <source>
        <dbReference type="ARBA" id="ARBA00023136"/>
    </source>
</evidence>
<keyword evidence="4 7" id="KW-0812">Transmembrane</keyword>
<evidence type="ECO:0000313" key="10">
    <source>
        <dbReference type="EMBL" id="MBC2843731.1"/>
    </source>
</evidence>
<reference evidence="10" key="1">
    <citation type="submission" date="2020-08" db="EMBL/GenBank/DDBJ databases">
        <title>Winogradskyella ouciana sp. nov., isolated from the hadal seawater of the Mariana Trench.</title>
        <authorList>
            <person name="He X."/>
        </authorList>
    </citation>
    <scope>NUCLEOTIDE SEQUENCE [LARGE SCALE GENOMIC DNA]</scope>
    <source>
        <strain evidence="10">KCTC 52348</strain>
    </source>
</reference>
<name>A0A842ILY0_9FLAO</name>
<evidence type="ECO:0000256" key="1">
    <source>
        <dbReference type="ARBA" id="ARBA00004571"/>
    </source>
</evidence>
<dbReference type="Pfam" id="PF13715">
    <property type="entry name" value="CarbopepD_reg_2"/>
    <property type="match status" value="1"/>
</dbReference>
<dbReference type="InterPro" id="IPR036942">
    <property type="entry name" value="Beta-barrel_TonB_sf"/>
</dbReference>
<evidence type="ECO:0000256" key="3">
    <source>
        <dbReference type="ARBA" id="ARBA00022452"/>
    </source>
</evidence>
<dbReference type="InterPro" id="IPR012910">
    <property type="entry name" value="Plug_dom"/>
</dbReference>
<accession>A0A842ILY0</accession>
<dbReference type="SUPFAM" id="SSF49464">
    <property type="entry name" value="Carboxypeptidase regulatory domain-like"/>
    <property type="match status" value="1"/>
</dbReference>
<keyword evidence="10" id="KW-0675">Receptor</keyword>
<sequence>MSLKKAILYLLLCSVSVLSSQNDIPKISITIDNQPLTEVFKTIESQTEYKLYYIDKWFNGNTISVNYTDIFVDQLLKKVLAQTDINFFIKDNTHIYLTKNNVVYNTLPEDFFSIYKKKDTLQSQTSNLQTEKTAPLFTKKIATNNGSKITTYRIGKENATNLRRTAVLSGKITNVSNGKPISDLSIVIQERQKGTSTGKDGSYKIELPIGTHILTVQGLGYETRNLRVIMYNDGALNLRMQDSAEALDEVVITGNRDRNVEEAITGIIKIEVEQIKTMPLVLGERDILKAALTLPGIANAGEGASGFNVRGGKTDQNLVLLDDGVIYNPTHFFGIFSALNPFSTGSATIYKGSIPAEFGGRLSSVFDLKTKTPNTSEFSGEAAIGPVTSTVVLETPIVKDKSGLLVGGRATYSEWILRSLDNDDLRNSQASFFDIIAKYSHSINENNDIKATGYYSRDAFSITSDSIFAYSNRMASLRWNHKFNEKNRGRLILTNSQYKFNIEFDGKTNTDFDLEYVNNESEFKAEFDYLHSKIHKFKYGLSAKLYEIDPGRVDPLGPDSETAKISIPRERALETALFISDNYKVSDKLRLEAGVRFSLFSALGEGIQRIYEDNGPRNASTFIETRAFDKNEIIKTYGGPEFRISGRYFLSSDLSIKASFNNTFQYVHTLNSNTTVSQTDTYKLSDLNIKPQKANLFSLGIFKNIEGNKYELSFEGYYKTQRNLLDFKVGAQLLLNEQVEAEVLQGDGKAYGVELLLRKNEGRLNGWLSYTYARSFIRLNSEFSEERVNNGDFFPTNYDKPHDFSLVTNYKFTRRFSASANFVYQTGRPATFPLGNFEFNDSDYVFFSDRNSFRIPDFYRLDLSFNVEGTHKIKKFAHSFWNISVYNVLGRNNPYSVFFVTEDGKVKALQSSVFAVPVPTITYNFKF</sequence>
<dbReference type="Gene3D" id="2.40.170.20">
    <property type="entry name" value="TonB-dependent receptor, beta-barrel domain"/>
    <property type="match status" value="1"/>
</dbReference>
<dbReference type="InterPro" id="IPR039426">
    <property type="entry name" value="TonB-dep_rcpt-like"/>
</dbReference>
<dbReference type="Gene3D" id="2.170.130.10">
    <property type="entry name" value="TonB-dependent receptor, plug domain"/>
    <property type="match status" value="1"/>
</dbReference>
<comment type="caution">
    <text evidence="10">The sequence shown here is derived from an EMBL/GenBank/DDBJ whole genome shotgun (WGS) entry which is preliminary data.</text>
</comment>
<evidence type="ECO:0000256" key="2">
    <source>
        <dbReference type="ARBA" id="ARBA00022448"/>
    </source>
</evidence>
<dbReference type="GO" id="GO:0009279">
    <property type="term" value="C:cell outer membrane"/>
    <property type="evidence" value="ECO:0007669"/>
    <property type="project" value="UniProtKB-SubCell"/>
</dbReference>